<protein>
    <submittedName>
        <fullName evidence="1">Abi-like protein</fullName>
    </submittedName>
</protein>
<dbReference type="InterPro" id="IPR011664">
    <property type="entry name" value="Abi_system_AbiD/AbiF-like"/>
</dbReference>
<dbReference type="AlphaFoldDB" id="A0A3S8SEC5"/>
<sequence length="186" mass="22213">MREHNIPLRYIDQLALFKMRNVTGISLSIHNTSALEIDRLHKQLTTISTIGYYSLKNYSVPYFNRPKNRYEDLSFDKLVAKYYRDKHLKQAVLHAIEDIETTLNTKIASVLGKKYGAYGYLDFRLWCQRNIKNKFLRGKYMNKFVIQREQTNFLETLQYSIKNLIPKMYKIIYVILIEYIHLFGLL</sequence>
<dbReference type="PROSITE" id="PS51394">
    <property type="entry name" value="PFU"/>
    <property type="match status" value="1"/>
</dbReference>
<dbReference type="RefSeq" id="WP_014918301.1">
    <property type="nucleotide sequence ID" value="NZ_CP019581.1"/>
</dbReference>
<dbReference type="Proteomes" id="UP000267945">
    <property type="component" value="Chromosome"/>
</dbReference>
<accession>A0A3S8SEC5</accession>
<evidence type="ECO:0000313" key="1">
    <source>
        <dbReference type="EMBL" id="AZK92162.1"/>
    </source>
</evidence>
<gene>
    <name evidence="1" type="ORF">LH5_01936</name>
</gene>
<dbReference type="InterPro" id="IPR015155">
    <property type="entry name" value="PFU"/>
</dbReference>
<organism evidence="1 2">
    <name type="scientific">Lactobacillus helveticus</name>
    <name type="common">Lactobacillus suntoryeus</name>
    <dbReference type="NCBI Taxonomy" id="1587"/>
    <lineage>
        <taxon>Bacteria</taxon>
        <taxon>Bacillati</taxon>
        <taxon>Bacillota</taxon>
        <taxon>Bacilli</taxon>
        <taxon>Lactobacillales</taxon>
        <taxon>Lactobacillaceae</taxon>
        <taxon>Lactobacillus</taxon>
    </lineage>
</organism>
<reference evidence="1 2" key="1">
    <citation type="submission" date="2017-02" db="EMBL/GenBank/DDBJ databases">
        <title>Complete genome sequence of Lactobacillus helveticus.</title>
        <authorList>
            <person name="Kim J.F."/>
            <person name="Chung Y."/>
            <person name="Kwak M."/>
        </authorList>
    </citation>
    <scope>NUCLEOTIDE SEQUENCE [LARGE SCALE GENOMIC DNA]</scope>
    <source>
        <strain evidence="1 2">LH5</strain>
    </source>
</reference>
<evidence type="ECO:0000313" key="2">
    <source>
        <dbReference type="Proteomes" id="UP000267945"/>
    </source>
</evidence>
<dbReference type="EMBL" id="CP019581">
    <property type="protein sequence ID" value="AZK92162.1"/>
    <property type="molecule type" value="Genomic_DNA"/>
</dbReference>
<name>A0A3S8SEC5_LACHE</name>
<dbReference type="Pfam" id="PF07751">
    <property type="entry name" value="Abi_2"/>
    <property type="match status" value="1"/>
</dbReference>
<proteinExistence type="predicted"/>